<dbReference type="PANTHER" id="PTHR34153:SF2">
    <property type="entry name" value="SI:CH211-262H13.3-RELATED"/>
    <property type="match status" value="1"/>
</dbReference>
<comment type="caution">
    <text evidence="2">The sequence shown here is derived from an EMBL/GenBank/DDBJ whole genome shotgun (WGS) entry which is preliminary data.</text>
</comment>
<protein>
    <recommendedName>
        <fullName evidence="1">DUF4806 domain-containing protein</fullName>
    </recommendedName>
</protein>
<keyword evidence="3" id="KW-1185">Reference proteome</keyword>
<dbReference type="AlphaFoldDB" id="A0AAQ4E4F5"/>
<dbReference type="InterPro" id="IPR032071">
    <property type="entry name" value="DUF4806"/>
</dbReference>
<dbReference type="Proteomes" id="UP001321473">
    <property type="component" value="Unassembled WGS sequence"/>
</dbReference>
<sequence>MSIKPHTQPDVPAYIEGILSTLNVIKKTQQSHSELLSTLMKDNTKTPLEPGDLPDLPFTSRFAFEEYDKDLKTDEKARHRMMYHMTIQGGNSTKERTCRVLRSIFSSAVAADYSWYGAKGKQKFCALNICKLMCSALTGCEQSVDAKVTLKEVEKSVMSWLRHAPVRAAAEERKSSGGESTLCGAAFVPGGAASQCVESEDSSTGS</sequence>
<gene>
    <name evidence="2" type="ORF">V5799_013948</name>
</gene>
<evidence type="ECO:0000313" key="2">
    <source>
        <dbReference type="EMBL" id="KAK8769587.1"/>
    </source>
</evidence>
<organism evidence="2 3">
    <name type="scientific">Amblyomma americanum</name>
    <name type="common">Lone star tick</name>
    <dbReference type="NCBI Taxonomy" id="6943"/>
    <lineage>
        <taxon>Eukaryota</taxon>
        <taxon>Metazoa</taxon>
        <taxon>Ecdysozoa</taxon>
        <taxon>Arthropoda</taxon>
        <taxon>Chelicerata</taxon>
        <taxon>Arachnida</taxon>
        <taxon>Acari</taxon>
        <taxon>Parasitiformes</taxon>
        <taxon>Ixodida</taxon>
        <taxon>Ixodoidea</taxon>
        <taxon>Ixodidae</taxon>
        <taxon>Amblyomminae</taxon>
        <taxon>Amblyomma</taxon>
    </lineage>
</organism>
<evidence type="ECO:0000259" key="1">
    <source>
        <dbReference type="Pfam" id="PF16064"/>
    </source>
</evidence>
<dbReference type="Pfam" id="PF16064">
    <property type="entry name" value="DUF4806"/>
    <property type="match status" value="1"/>
</dbReference>
<dbReference type="EMBL" id="JARKHS020022426">
    <property type="protein sequence ID" value="KAK8769587.1"/>
    <property type="molecule type" value="Genomic_DNA"/>
</dbReference>
<dbReference type="PANTHER" id="PTHR34153">
    <property type="entry name" value="SI:CH211-262H13.3-RELATED-RELATED"/>
    <property type="match status" value="1"/>
</dbReference>
<reference evidence="2 3" key="1">
    <citation type="journal article" date="2023" name="Arcadia Sci">
        <title>De novo assembly of a long-read Amblyomma americanum tick genome.</title>
        <authorList>
            <person name="Chou S."/>
            <person name="Poskanzer K.E."/>
            <person name="Rollins M."/>
            <person name="Thuy-Boun P.S."/>
        </authorList>
    </citation>
    <scope>NUCLEOTIDE SEQUENCE [LARGE SCALE GENOMIC DNA]</scope>
    <source>
        <strain evidence="2">F_SG_1</strain>
        <tissue evidence="2">Salivary glands</tissue>
    </source>
</reference>
<proteinExistence type="predicted"/>
<name>A0AAQ4E4F5_AMBAM</name>
<feature type="domain" description="DUF4806" evidence="1">
    <location>
        <begin position="59"/>
        <end position="128"/>
    </location>
</feature>
<evidence type="ECO:0000313" key="3">
    <source>
        <dbReference type="Proteomes" id="UP001321473"/>
    </source>
</evidence>
<accession>A0AAQ4E4F5</accession>